<evidence type="ECO:0000256" key="1">
    <source>
        <dbReference type="ARBA" id="ARBA00023118"/>
    </source>
</evidence>
<dbReference type="GO" id="GO:0051607">
    <property type="term" value="P:defense response to virus"/>
    <property type="evidence" value="ECO:0007669"/>
    <property type="project" value="UniProtKB-KW"/>
</dbReference>
<comment type="caution">
    <text evidence="3">The sequence shown here is derived from an EMBL/GenBank/DDBJ whole genome shotgun (WGS) entry which is preliminary data.</text>
</comment>
<dbReference type="PANTHER" id="PTHR35579">
    <property type="entry name" value="CRISPR SYSTEM CMS ENDORIBONUCLEASE CSM3"/>
    <property type="match status" value="1"/>
</dbReference>
<proteinExistence type="predicted"/>
<dbReference type="InterPro" id="IPR052216">
    <property type="entry name" value="CRISPR_Csm3_endoribonuclease"/>
</dbReference>
<sequence length="458" mass="51185">MSQKQRYRFTIQSVSPVHFGDGEDGEDGKAVLRNSSGEPFLCGNAIGGALRDYLRAVQVPEQDIRNCMGGVEPVKQDENTNSDKPKESFVTSSIYISDARLLKREGKREPKVYREGTAIDAHTGAALDKQKYKLEYLPVGTELSFTIEFEDQNFESFIQIWKNGIKSGALQFGGKKSNGFGCFELLKLERQVWAFQCAEDVDAYLFEGSNDHSESLSTERDEGELHAQMSFTLSGKFPYGVYQAFALSESEHSIEGTLTGLLKEGGTYVIPATSIRGLLRQQVYKLLIRMTDSTELADKKCAEMFGSKDGRGKFSFEDVKLSEVKRVVVERPEKEKDAEPTYVKIDRLTGSAFKGALKRQREIQAEAVIEIGLDAIDESHRRYVFPIVYALRLLGSGQLPIGGRTGIGLGQFYANHTVMKGHGLETSLSLSNSGRIESAVEATLRIYYKEFERWCRAE</sequence>
<gene>
    <name evidence="3" type="ORF">IDH44_17840</name>
</gene>
<dbReference type="EMBL" id="JACXIZ010000032">
    <property type="protein sequence ID" value="MBD2847063.1"/>
    <property type="molecule type" value="Genomic_DNA"/>
</dbReference>
<organism evidence="3 4">
    <name type="scientific">Paenibacillus sabuli</name>
    <dbReference type="NCBI Taxonomy" id="2772509"/>
    <lineage>
        <taxon>Bacteria</taxon>
        <taxon>Bacillati</taxon>
        <taxon>Bacillota</taxon>
        <taxon>Bacilli</taxon>
        <taxon>Bacillales</taxon>
        <taxon>Paenibacillaceae</taxon>
        <taxon>Paenibacillus</taxon>
    </lineage>
</organism>
<name>A0A927BUH7_9BACL</name>
<keyword evidence="1" id="KW-0051">Antiviral defense</keyword>
<protein>
    <recommendedName>
        <fullName evidence="2">CRISPR type III-associated protein domain-containing protein</fullName>
    </recommendedName>
</protein>
<accession>A0A927BUH7</accession>
<dbReference type="CDD" id="cd09726">
    <property type="entry name" value="RAMP_I_III"/>
    <property type="match status" value="2"/>
</dbReference>
<reference evidence="3" key="1">
    <citation type="submission" date="2020-09" db="EMBL/GenBank/DDBJ databases">
        <title>A novel bacterium of genus Paenibacillus, isolated from South China Sea.</title>
        <authorList>
            <person name="Huang H."/>
            <person name="Mo K."/>
            <person name="Hu Y."/>
        </authorList>
    </citation>
    <scope>NUCLEOTIDE SEQUENCE</scope>
    <source>
        <strain evidence="3">IB182496</strain>
    </source>
</reference>
<dbReference type="RefSeq" id="WP_190920041.1">
    <property type="nucleotide sequence ID" value="NZ_JACXIZ010000032.1"/>
</dbReference>
<feature type="domain" description="CRISPR type III-associated protein" evidence="2">
    <location>
        <begin position="10"/>
        <end position="184"/>
    </location>
</feature>
<dbReference type="Pfam" id="PF03787">
    <property type="entry name" value="RAMPs"/>
    <property type="match status" value="2"/>
</dbReference>
<dbReference type="PANTHER" id="PTHR35579:SF6">
    <property type="entry name" value="DUF324 DOMAIN-CONTAINING PROTEIN"/>
    <property type="match status" value="1"/>
</dbReference>
<dbReference type="Proteomes" id="UP000621560">
    <property type="component" value="Unassembled WGS sequence"/>
</dbReference>
<evidence type="ECO:0000313" key="3">
    <source>
        <dbReference type="EMBL" id="MBD2847063.1"/>
    </source>
</evidence>
<dbReference type="AlphaFoldDB" id="A0A927BUH7"/>
<feature type="domain" description="CRISPR type III-associated protein" evidence="2">
    <location>
        <begin position="263"/>
        <end position="412"/>
    </location>
</feature>
<evidence type="ECO:0000259" key="2">
    <source>
        <dbReference type="Pfam" id="PF03787"/>
    </source>
</evidence>
<dbReference type="InterPro" id="IPR005537">
    <property type="entry name" value="RAMP_III_fam"/>
</dbReference>
<evidence type="ECO:0000313" key="4">
    <source>
        <dbReference type="Proteomes" id="UP000621560"/>
    </source>
</evidence>
<keyword evidence="4" id="KW-1185">Reference proteome</keyword>